<comment type="subcellular location">
    <subcellularLocation>
        <location evidence="1">Cell membrane</location>
        <topology evidence="1">Multi-pass membrane protein</topology>
    </subcellularLocation>
</comment>
<dbReference type="GO" id="GO:0007165">
    <property type="term" value="P:signal transduction"/>
    <property type="evidence" value="ECO:0007669"/>
    <property type="project" value="InterPro"/>
</dbReference>
<dbReference type="CDD" id="cd12912">
    <property type="entry name" value="PDC2_MCP_like"/>
    <property type="match status" value="1"/>
</dbReference>
<proteinExistence type="predicted"/>
<gene>
    <name evidence="8" type="ORF">UFOPK2625_00458</name>
    <name evidence="9" type="ORF">UFOPK4043_00808</name>
</gene>
<keyword evidence="5 6" id="KW-0472">Membrane</keyword>
<feature type="domain" description="HAMP" evidence="7">
    <location>
        <begin position="368"/>
        <end position="423"/>
    </location>
</feature>
<dbReference type="SMART" id="SM00304">
    <property type="entry name" value="HAMP"/>
    <property type="match status" value="1"/>
</dbReference>
<dbReference type="AlphaFoldDB" id="A0A6J6PK73"/>
<dbReference type="PANTHER" id="PTHR32089">
    <property type="entry name" value="METHYL-ACCEPTING CHEMOTAXIS PROTEIN MCPB"/>
    <property type="match status" value="1"/>
</dbReference>
<dbReference type="EMBL" id="CAFBPA010000106">
    <property type="protein sequence ID" value="CAB5005761.1"/>
    <property type="molecule type" value="Genomic_DNA"/>
</dbReference>
<keyword evidence="4 6" id="KW-1133">Transmembrane helix</keyword>
<dbReference type="EMBL" id="CAEZXZ010000049">
    <property type="protein sequence ID" value="CAB4699841.1"/>
    <property type="molecule type" value="Genomic_DNA"/>
</dbReference>
<feature type="transmembrane region" description="Helical" evidence="6">
    <location>
        <begin position="313"/>
        <end position="332"/>
    </location>
</feature>
<accession>A0A6J6PK73</accession>
<dbReference type="InterPro" id="IPR004010">
    <property type="entry name" value="Double_Cache_2"/>
</dbReference>
<sequence length="477" mass="52717">MTADPPTPSTSRRSGLGYRIAILIAVLLAASAIITTLFSVRAVQSEMYAQTTESVENIHVSVGELISVEYENVTAFREASLERRKRELESVSAPISTALDAIRAQVTTGQITEAAAKATALEMLKTIRYGNKDYFFTYDRSMTAISHPDAKFQGRNLIDLQDADGKYVLREIRDVALNQGKGFVDYRWVRLNEEKSSPKIGYVFHYEPWDWIIGTGVYVDDIDAEAQKQLAAEQARLSITFDEVQFNQDGFFFILDQQGGVVVAPNGRDLSPLASTPSGQQYVTDIIAAAPATDGPITKLDSEVALQGGQSEVWSTTISTFTPLGWILVSAVPGAVLEAPGRTLAWQQAGLSLIVLIIGLVSGLLLSRRIIRPVEAVTRAARDLSEDNFDPASLDTAAQRSDEVGELARTFQRMGTEIVARERRLREQVAKLSVQIDRTKVEEAVSDIAESEYFLRIKERAEELRWNRREDPPSVSP</sequence>
<dbReference type="SUPFAM" id="SSF158472">
    <property type="entry name" value="HAMP domain-like"/>
    <property type="match status" value="1"/>
</dbReference>
<dbReference type="Pfam" id="PF08269">
    <property type="entry name" value="dCache_2"/>
    <property type="match status" value="1"/>
</dbReference>
<feature type="transmembrane region" description="Helical" evidence="6">
    <location>
        <begin position="344"/>
        <end position="366"/>
    </location>
</feature>
<dbReference type="GO" id="GO:0005886">
    <property type="term" value="C:plasma membrane"/>
    <property type="evidence" value="ECO:0007669"/>
    <property type="project" value="UniProtKB-SubCell"/>
</dbReference>
<keyword evidence="2" id="KW-1003">Cell membrane</keyword>
<protein>
    <submittedName>
        <fullName evidence="8">Unannotated protein</fullName>
    </submittedName>
</protein>
<feature type="transmembrane region" description="Helical" evidence="6">
    <location>
        <begin position="20"/>
        <end position="40"/>
    </location>
</feature>
<organism evidence="8">
    <name type="scientific">freshwater metagenome</name>
    <dbReference type="NCBI Taxonomy" id="449393"/>
    <lineage>
        <taxon>unclassified sequences</taxon>
        <taxon>metagenomes</taxon>
        <taxon>ecological metagenomes</taxon>
    </lineage>
</organism>
<reference evidence="8" key="1">
    <citation type="submission" date="2020-05" db="EMBL/GenBank/DDBJ databases">
        <authorList>
            <person name="Chiriac C."/>
            <person name="Salcher M."/>
            <person name="Ghai R."/>
            <person name="Kavagutti S V."/>
        </authorList>
    </citation>
    <scope>NUCLEOTIDE SEQUENCE</scope>
</reference>
<dbReference type="Gene3D" id="3.30.450.20">
    <property type="entry name" value="PAS domain"/>
    <property type="match status" value="1"/>
</dbReference>
<evidence type="ECO:0000313" key="9">
    <source>
        <dbReference type="EMBL" id="CAB5005761.1"/>
    </source>
</evidence>
<evidence type="ECO:0000256" key="6">
    <source>
        <dbReference type="SAM" id="Phobius"/>
    </source>
</evidence>
<evidence type="ECO:0000259" key="7">
    <source>
        <dbReference type="PROSITE" id="PS50885"/>
    </source>
</evidence>
<evidence type="ECO:0000256" key="4">
    <source>
        <dbReference type="ARBA" id="ARBA00022989"/>
    </source>
</evidence>
<dbReference type="InterPro" id="IPR003660">
    <property type="entry name" value="HAMP_dom"/>
</dbReference>
<name>A0A6J6PK73_9ZZZZ</name>
<dbReference type="Gene3D" id="6.10.340.10">
    <property type="match status" value="1"/>
</dbReference>
<dbReference type="InterPro" id="IPR033480">
    <property type="entry name" value="sCache_2"/>
</dbReference>
<evidence type="ECO:0000313" key="8">
    <source>
        <dbReference type="EMBL" id="CAB4699841.1"/>
    </source>
</evidence>
<dbReference type="PROSITE" id="PS50885">
    <property type="entry name" value="HAMP"/>
    <property type="match status" value="1"/>
</dbReference>
<dbReference type="CDD" id="cd06225">
    <property type="entry name" value="HAMP"/>
    <property type="match status" value="1"/>
</dbReference>
<evidence type="ECO:0000256" key="2">
    <source>
        <dbReference type="ARBA" id="ARBA00022475"/>
    </source>
</evidence>
<dbReference type="SMART" id="SM01049">
    <property type="entry name" value="Cache_2"/>
    <property type="match status" value="1"/>
</dbReference>
<evidence type="ECO:0000256" key="3">
    <source>
        <dbReference type="ARBA" id="ARBA00022692"/>
    </source>
</evidence>
<dbReference type="Pfam" id="PF00672">
    <property type="entry name" value="HAMP"/>
    <property type="match status" value="1"/>
</dbReference>
<evidence type="ECO:0000256" key="1">
    <source>
        <dbReference type="ARBA" id="ARBA00004651"/>
    </source>
</evidence>
<dbReference type="PANTHER" id="PTHR32089:SF112">
    <property type="entry name" value="LYSOZYME-LIKE PROTEIN-RELATED"/>
    <property type="match status" value="1"/>
</dbReference>
<evidence type="ECO:0000256" key="5">
    <source>
        <dbReference type="ARBA" id="ARBA00023136"/>
    </source>
</evidence>
<keyword evidence="3 6" id="KW-0812">Transmembrane</keyword>